<evidence type="ECO:0000313" key="1">
    <source>
        <dbReference type="EMBL" id="PYZ96977.1"/>
    </source>
</evidence>
<keyword evidence="2" id="KW-1185">Reference proteome</keyword>
<sequence>MAKQRIGNVGVLNLTKATEQSVANIEKIENVGCVLYKPETAHLITSLNIGNIGKTLEMTRDFTVINGQITLDQAFFSTVEKPLSLLVNGQVVIGKDVAADDIREKVESIVINGAIYAPREVAGALNERVKDLMGGIKTYEGELPRTVNGSQELTNRYLQSIGSSLQLVVNGVLTLAEDLDMSLFQEKIEDLEVNGVIRLYETQEPALFNKAPVINGVTDVIPDGYEHVGKALTLTERSIRRFKGSRLYTNKPVVLEPDVTREALEKAIVHIRSSSVIVCHEDLEDLLFERCDPLETEVLTYSGRYALITDETWSREDLEAFDDKLTLIVTGTLRLGENVDAAALRSKVDAIDLLGSITSPNAEVKGAVMTLLRTKDGEVNTAGDKTEGPAISNFGELSL</sequence>
<proteinExistence type="predicted"/>
<dbReference type="AlphaFoldDB" id="A0A2W0H791"/>
<evidence type="ECO:0000313" key="2">
    <source>
        <dbReference type="Proteomes" id="UP000248066"/>
    </source>
</evidence>
<name>A0A2W0H791_9BACI</name>
<dbReference type="OrthoDB" id="2988570at2"/>
<comment type="caution">
    <text evidence="1">The sequence shown here is derived from an EMBL/GenBank/DDBJ whole genome shotgun (WGS) entry which is preliminary data.</text>
</comment>
<dbReference type="RefSeq" id="WP_110520918.1">
    <property type="nucleotide sequence ID" value="NZ_PDOF01000002.1"/>
</dbReference>
<dbReference type="EMBL" id="PDOF01000002">
    <property type="protein sequence ID" value="PYZ96977.1"/>
    <property type="molecule type" value="Genomic_DNA"/>
</dbReference>
<organism evidence="1 2">
    <name type="scientific">Alteribacter lacisalsi</name>
    <dbReference type="NCBI Taxonomy" id="2045244"/>
    <lineage>
        <taxon>Bacteria</taxon>
        <taxon>Bacillati</taxon>
        <taxon>Bacillota</taxon>
        <taxon>Bacilli</taxon>
        <taxon>Bacillales</taxon>
        <taxon>Bacillaceae</taxon>
        <taxon>Alteribacter</taxon>
    </lineage>
</organism>
<reference evidence="1 2" key="1">
    <citation type="submission" date="2017-10" db="EMBL/GenBank/DDBJ databases">
        <title>Bacillus sp. nov., a halophilic bacterium isolated from a Yangshapao Lake.</title>
        <authorList>
            <person name="Wang H."/>
        </authorList>
    </citation>
    <scope>NUCLEOTIDE SEQUENCE [LARGE SCALE GENOMIC DNA]</scope>
    <source>
        <strain evidence="1 2">YSP-3</strain>
    </source>
</reference>
<dbReference type="Proteomes" id="UP000248066">
    <property type="component" value="Unassembled WGS sequence"/>
</dbReference>
<accession>A0A2W0H791</accession>
<protein>
    <submittedName>
        <fullName evidence="1">Uncharacterized protein</fullName>
    </submittedName>
</protein>
<gene>
    <name evidence="1" type="ORF">CR205_14995</name>
</gene>